<evidence type="ECO:0000313" key="2">
    <source>
        <dbReference type="Proteomes" id="UP000199340"/>
    </source>
</evidence>
<dbReference type="STRING" id="490829.SAMN05421850_11913"/>
<protein>
    <submittedName>
        <fullName evidence="1">Uncharacterized protein</fullName>
    </submittedName>
</protein>
<keyword evidence="2" id="KW-1185">Reference proteome</keyword>
<reference evidence="1 2" key="1">
    <citation type="submission" date="2016-10" db="EMBL/GenBank/DDBJ databases">
        <authorList>
            <person name="de Groot N.N."/>
        </authorList>
    </citation>
    <scope>NUCLEOTIDE SEQUENCE [LARGE SCALE GENOMIC DNA]</scope>
    <source>
        <strain evidence="1 2">DSM 28010</strain>
    </source>
</reference>
<dbReference type="Proteomes" id="UP000199340">
    <property type="component" value="Unassembled WGS sequence"/>
</dbReference>
<dbReference type="EMBL" id="FNEB01000019">
    <property type="protein sequence ID" value="SDJ38595.1"/>
    <property type="molecule type" value="Genomic_DNA"/>
</dbReference>
<gene>
    <name evidence="1" type="ORF">SAMN05421850_11913</name>
</gene>
<accession>A0A1G8TCF0</accession>
<proteinExistence type="predicted"/>
<evidence type="ECO:0000313" key="1">
    <source>
        <dbReference type="EMBL" id="SDJ38595.1"/>
    </source>
</evidence>
<sequence length="53" mass="5678">MTIEPGSIVTIMAFDDVPEHQFRVDEVFEDGVGGIVLTGPLAGEYASQAILKN</sequence>
<dbReference type="AlphaFoldDB" id="A0A1G8TCF0"/>
<organism evidence="1 2">
    <name type="scientific">Lutimaribacter saemankumensis</name>
    <dbReference type="NCBI Taxonomy" id="490829"/>
    <lineage>
        <taxon>Bacteria</taxon>
        <taxon>Pseudomonadati</taxon>
        <taxon>Pseudomonadota</taxon>
        <taxon>Alphaproteobacteria</taxon>
        <taxon>Rhodobacterales</taxon>
        <taxon>Roseobacteraceae</taxon>
        <taxon>Lutimaribacter</taxon>
    </lineage>
</organism>
<name>A0A1G8TCF0_9RHOB</name>